<dbReference type="PROSITE" id="PS50850">
    <property type="entry name" value="MFS"/>
    <property type="match status" value="1"/>
</dbReference>
<feature type="transmembrane region" description="Helical" evidence="6">
    <location>
        <begin position="475"/>
        <end position="497"/>
    </location>
</feature>
<dbReference type="Gene3D" id="1.20.1250.20">
    <property type="entry name" value="MFS general substrate transporter like domains"/>
    <property type="match status" value="1"/>
</dbReference>
<protein>
    <submittedName>
        <fullName evidence="8">Major facilitator superfamily domain-containing protein</fullName>
    </submittedName>
</protein>
<dbReference type="AlphaFoldDB" id="A0A5N6U6H7"/>
<evidence type="ECO:0000256" key="6">
    <source>
        <dbReference type="SAM" id="Phobius"/>
    </source>
</evidence>
<sequence>MASTQQYGDANQEHQHGSNIQQNPSTSLGWRHEKDRETDSRPNAPNPPQSSTEQEFDPIEPLTWPRRQKWVITVIISCFTLIPPVSSTMLAPALTQMSADLGIKEPVVSQLTLTIFMLAYAIGPLLFGPLSETIGRSPVLLVANVFFLLWTLACGLSRTVPEMIAFRLLAGIGGSAPLAVGGGVIRKSDLWAAEERGQAVGIYSLAPLLGPVIGPLTGGWITERTTWRWMFYSTSIAAGVAGVIGLVFLRETYTPVLRRQKQPRETVPSGGTSESLTKRLRLAFTRPLQFFITEPIILVVAIYMACVFGILYIILSTFPKVWAEVYGESPGIGGLNYLSLGIGYVLGSQANTHASDAIYRRLQKRKSLNNNDDNLEGEPEFRVPTMFVGSVLIPVGIFWYGWSVQARTHWIMPNIGSFIFSLGSVTCMQSMQAYVIDSYARYAASGLAAAVLLRNIAAFGIPLFAPYMYDALHYGWGNSVLGFAGVVIGIPSPFLFWKFGKKIRGRSRFAPQ</sequence>
<dbReference type="Proteomes" id="UP000325780">
    <property type="component" value="Unassembled WGS sequence"/>
</dbReference>
<dbReference type="OrthoDB" id="6770063at2759"/>
<feature type="transmembrane region" description="Helical" evidence="6">
    <location>
        <begin position="164"/>
        <end position="185"/>
    </location>
</feature>
<evidence type="ECO:0000256" key="1">
    <source>
        <dbReference type="ARBA" id="ARBA00004141"/>
    </source>
</evidence>
<dbReference type="GO" id="GO:0022857">
    <property type="term" value="F:transmembrane transporter activity"/>
    <property type="evidence" value="ECO:0007669"/>
    <property type="project" value="InterPro"/>
</dbReference>
<evidence type="ECO:0000256" key="2">
    <source>
        <dbReference type="ARBA" id="ARBA00022692"/>
    </source>
</evidence>
<feature type="transmembrane region" description="Helical" evidence="6">
    <location>
        <begin position="197"/>
        <end position="217"/>
    </location>
</feature>
<organism evidence="8 9">
    <name type="scientific">Aspergillus avenaceus</name>
    <dbReference type="NCBI Taxonomy" id="36643"/>
    <lineage>
        <taxon>Eukaryota</taxon>
        <taxon>Fungi</taxon>
        <taxon>Dikarya</taxon>
        <taxon>Ascomycota</taxon>
        <taxon>Pezizomycotina</taxon>
        <taxon>Eurotiomycetes</taxon>
        <taxon>Eurotiomycetidae</taxon>
        <taxon>Eurotiales</taxon>
        <taxon>Aspergillaceae</taxon>
        <taxon>Aspergillus</taxon>
        <taxon>Aspergillus subgen. Circumdati</taxon>
    </lineage>
</organism>
<comment type="subcellular location">
    <subcellularLocation>
        <location evidence="1">Membrane</location>
        <topology evidence="1">Multi-pass membrane protein</topology>
    </subcellularLocation>
</comment>
<feature type="domain" description="Major facilitator superfamily (MFS) profile" evidence="7">
    <location>
        <begin position="72"/>
        <end position="504"/>
    </location>
</feature>
<dbReference type="EMBL" id="ML742031">
    <property type="protein sequence ID" value="KAE8154174.1"/>
    <property type="molecule type" value="Genomic_DNA"/>
</dbReference>
<feature type="transmembrane region" description="Helical" evidence="6">
    <location>
        <begin position="229"/>
        <end position="249"/>
    </location>
</feature>
<evidence type="ECO:0000256" key="4">
    <source>
        <dbReference type="ARBA" id="ARBA00023136"/>
    </source>
</evidence>
<feature type="transmembrane region" description="Helical" evidence="6">
    <location>
        <begin position="288"/>
        <end position="315"/>
    </location>
</feature>
<keyword evidence="4 6" id="KW-0472">Membrane</keyword>
<feature type="transmembrane region" description="Helical" evidence="6">
    <location>
        <begin position="380"/>
        <end position="402"/>
    </location>
</feature>
<dbReference type="Pfam" id="PF07690">
    <property type="entry name" value="MFS_1"/>
    <property type="match status" value="1"/>
</dbReference>
<dbReference type="CDD" id="cd17323">
    <property type="entry name" value="MFS_Tpo1_MDR_like"/>
    <property type="match status" value="1"/>
</dbReference>
<dbReference type="GO" id="GO:0016020">
    <property type="term" value="C:membrane"/>
    <property type="evidence" value="ECO:0007669"/>
    <property type="project" value="UniProtKB-SubCell"/>
</dbReference>
<feature type="region of interest" description="Disordered" evidence="5">
    <location>
        <begin position="1"/>
        <end position="59"/>
    </location>
</feature>
<evidence type="ECO:0000256" key="3">
    <source>
        <dbReference type="ARBA" id="ARBA00022989"/>
    </source>
</evidence>
<proteinExistence type="predicted"/>
<dbReference type="FunFam" id="1.20.1250.20:FF:000011">
    <property type="entry name" value="MFS multidrug transporter, putative"/>
    <property type="match status" value="1"/>
</dbReference>
<feature type="transmembrane region" description="Helical" evidence="6">
    <location>
        <begin position="70"/>
        <end position="95"/>
    </location>
</feature>
<dbReference type="PANTHER" id="PTHR23502:SF143">
    <property type="entry name" value="MULTIDRUG TRANSPORTER, PUTATIVE (AFU_ORTHOLOGUE AFUA_7G04900)-RELATED"/>
    <property type="match status" value="1"/>
</dbReference>
<keyword evidence="9" id="KW-1185">Reference proteome</keyword>
<dbReference type="InterPro" id="IPR020846">
    <property type="entry name" value="MFS_dom"/>
</dbReference>
<name>A0A5N6U6H7_ASPAV</name>
<feature type="transmembrane region" description="Helical" evidence="6">
    <location>
        <begin position="447"/>
        <end position="469"/>
    </location>
</feature>
<feature type="transmembrane region" description="Helical" evidence="6">
    <location>
        <begin position="139"/>
        <end position="158"/>
    </location>
</feature>
<feature type="compositionally biased region" description="Polar residues" evidence="5">
    <location>
        <begin position="17"/>
        <end position="28"/>
    </location>
</feature>
<feature type="compositionally biased region" description="Basic and acidic residues" evidence="5">
    <location>
        <begin position="30"/>
        <end position="40"/>
    </location>
</feature>
<dbReference type="InterPro" id="IPR036259">
    <property type="entry name" value="MFS_trans_sf"/>
</dbReference>
<keyword evidence="3 6" id="KW-1133">Transmembrane helix</keyword>
<dbReference type="InterPro" id="IPR011701">
    <property type="entry name" value="MFS"/>
</dbReference>
<keyword evidence="2 6" id="KW-0812">Transmembrane</keyword>
<gene>
    <name evidence="8" type="ORF">BDV25DRAFT_121380</name>
</gene>
<evidence type="ECO:0000256" key="5">
    <source>
        <dbReference type="SAM" id="MobiDB-lite"/>
    </source>
</evidence>
<reference evidence="8 9" key="1">
    <citation type="submission" date="2019-04" db="EMBL/GenBank/DDBJ databases">
        <title>Friends and foes A comparative genomics study of 23 Aspergillus species from section Flavi.</title>
        <authorList>
            <consortium name="DOE Joint Genome Institute"/>
            <person name="Kjaerbolling I."/>
            <person name="Vesth T."/>
            <person name="Frisvad J.C."/>
            <person name="Nybo J.L."/>
            <person name="Theobald S."/>
            <person name="Kildgaard S."/>
            <person name="Isbrandt T."/>
            <person name="Kuo A."/>
            <person name="Sato A."/>
            <person name="Lyhne E.K."/>
            <person name="Kogle M.E."/>
            <person name="Wiebenga A."/>
            <person name="Kun R.S."/>
            <person name="Lubbers R.J."/>
            <person name="Makela M.R."/>
            <person name="Barry K."/>
            <person name="Chovatia M."/>
            <person name="Clum A."/>
            <person name="Daum C."/>
            <person name="Haridas S."/>
            <person name="He G."/>
            <person name="LaButti K."/>
            <person name="Lipzen A."/>
            <person name="Mondo S."/>
            <person name="Riley R."/>
            <person name="Salamov A."/>
            <person name="Simmons B.A."/>
            <person name="Magnuson J.K."/>
            <person name="Henrissat B."/>
            <person name="Mortensen U.H."/>
            <person name="Larsen T.O."/>
            <person name="Devries R.P."/>
            <person name="Grigoriev I.V."/>
            <person name="Machida M."/>
            <person name="Baker S.E."/>
            <person name="Andersen M.R."/>
        </authorList>
    </citation>
    <scope>NUCLEOTIDE SEQUENCE [LARGE SCALE GENOMIC DNA]</scope>
    <source>
        <strain evidence="8 9">IBT 18842</strain>
    </source>
</reference>
<accession>A0A5N6U6H7</accession>
<evidence type="ECO:0000313" key="8">
    <source>
        <dbReference type="EMBL" id="KAE8154174.1"/>
    </source>
</evidence>
<evidence type="ECO:0000259" key="7">
    <source>
        <dbReference type="PROSITE" id="PS50850"/>
    </source>
</evidence>
<evidence type="ECO:0000313" key="9">
    <source>
        <dbReference type="Proteomes" id="UP000325780"/>
    </source>
</evidence>
<dbReference type="PANTHER" id="PTHR23502">
    <property type="entry name" value="MAJOR FACILITATOR SUPERFAMILY"/>
    <property type="match status" value="1"/>
</dbReference>
<dbReference type="SUPFAM" id="SSF103473">
    <property type="entry name" value="MFS general substrate transporter"/>
    <property type="match status" value="1"/>
</dbReference>
<feature type="transmembrane region" description="Helical" evidence="6">
    <location>
        <begin position="107"/>
        <end position="127"/>
    </location>
</feature>